<gene>
    <name evidence="2" type="ORF">PIB30_073712</name>
</gene>
<dbReference type="PANTHER" id="PTHR34941">
    <property type="entry name" value="DEHYDRIN HIRD11"/>
    <property type="match status" value="1"/>
</dbReference>
<feature type="compositionally biased region" description="Basic and acidic residues" evidence="1">
    <location>
        <begin position="61"/>
        <end position="89"/>
    </location>
</feature>
<dbReference type="EMBL" id="JASCZI010031108">
    <property type="protein sequence ID" value="MED6125970.1"/>
    <property type="molecule type" value="Genomic_DNA"/>
</dbReference>
<dbReference type="PANTHER" id="PTHR34941:SF1">
    <property type="entry name" value="DEHYDRIN HIRD11"/>
    <property type="match status" value="1"/>
</dbReference>
<evidence type="ECO:0000256" key="1">
    <source>
        <dbReference type="SAM" id="MobiDB-lite"/>
    </source>
</evidence>
<keyword evidence="3" id="KW-1185">Reference proteome</keyword>
<evidence type="ECO:0000313" key="2">
    <source>
        <dbReference type="EMBL" id="MED6125970.1"/>
    </source>
</evidence>
<accession>A0ABU6RPV6</accession>
<dbReference type="Proteomes" id="UP001341840">
    <property type="component" value="Unassembled WGS sequence"/>
</dbReference>
<name>A0ABU6RPV6_9FABA</name>
<feature type="compositionally biased region" description="Gly residues" evidence="1">
    <location>
        <begin position="50"/>
        <end position="60"/>
    </location>
</feature>
<organism evidence="2 3">
    <name type="scientific">Stylosanthes scabra</name>
    <dbReference type="NCBI Taxonomy" id="79078"/>
    <lineage>
        <taxon>Eukaryota</taxon>
        <taxon>Viridiplantae</taxon>
        <taxon>Streptophyta</taxon>
        <taxon>Embryophyta</taxon>
        <taxon>Tracheophyta</taxon>
        <taxon>Spermatophyta</taxon>
        <taxon>Magnoliopsida</taxon>
        <taxon>eudicotyledons</taxon>
        <taxon>Gunneridae</taxon>
        <taxon>Pentapetalae</taxon>
        <taxon>rosids</taxon>
        <taxon>fabids</taxon>
        <taxon>Fabales</taxon>
        <taxon>Fabaceae</taxon>
        <taxon>Papilionoideae</taxon>
        <taxon>50 kb inversion clade</taxon>
        <taxon>dalbergioids sensu lato</taxon>
        <taxon>Dalbergieae</taxon>
        <taxon>Pterocarpus clade</taxon>
        <taxon>Stylosanthes</taxon>
    </lineage>
</organism>
<reference evidence="2 3" key="1">
    <citation type="journal article" date="2023" name="Plants (Basel)">
        <title>Bridging the Gap: Combining Genomics and Transcriptomics Approaches to Understand Stylosanthes scabra, an Orphan Legume from the Brazilian Caatinga.</title>
        <authorList>
            <person name="Ferreira-Neto J.R.C."/>
            <person name="da Silva M.D."/>
            <person name="Binneck E."/>
            <person name="de Melo N.F."/>
            <person name="da Silva R.H."/>
            <person name="de Melo A.L.T.M."/>
            <person name="Pandolfi V."/>
            <person name="Bustamante F.O."/>
            <person name="Brasileiro-Vidal A.C."/>
            <person name="Benko-Iseppon A.M."/>
        </authorList>
    </citation>
    <scope>NUCLEOTIDE SEQUENCE [LARGE SCALE GENOMIC DNA]</scope>
    <source>
        <tissue evidence="2">Leaves</tissue>
    </source>
</reference>
<protein>
    <submittedName>
        <fullName evidence="2">Uncharacterized protein</fullName>
    </submittedName>
</protein>
<evidence type="ECO:0000313" key="3">
    <source>
        <dbReference type="Proteomes" id="UP001341840"/>
    </source>
</evidence>
<dbReference type="InterPro" id="IPR039285">
    <property type="entry name" value="HIRD11-like"/>
</dbReference>
<comment type="caution">
    <text evidence="2">The sequence shown here is derived from an EMBL/GenBank/DDBJ whole genome shotgun (WGS) entry which is preliminary data.</text>
</comment>
<feature type="compositionally biased region" description="Basic and acidic residues" evidence="1">
    <location>
        <begin position="1"/>
        <end position="41"/>
    </location>
</feature>
<feature type="region of interest" description="Disordered" evidence="1">
    <location>
        <begin position="1"/>
        <end position="126"/>
    </location>
</feature>
<sequence length="126" mass="13661">MSGIVHKIEETLHMGGNKKDQEHKGESHGDHQYGQQGDHHQQQQQHYGVAGTGGVYGGGEHGGHVQEHRPGEQQQHKEGLVDKIKDKIHGGGAEGVDGEKKKKKDKKKGEHGKDHGHDSSSSSDSD</sequence>
<proteinExistence type="predicted"/>
<feature type="compositionally biased region" description="Basic and acidic residues" evidence="1">
    <location>
        <begin position="107"/>
        <end position="118"/>
    </location>
</feature>